<dbReference type="GO" id="GO:0005509">
    <property type="term" value="F:calcium ion binding"/>
    <property type="evidence" value="ECO:0007669"/>
    <property type="project" value="UniProtKB-UniRule"/>
</dbReference>
<keyword evidence="7" id="KW-0472">Membrane</keyword>
<keyword evidence="4 8" id="KW-0106">Calcium</keyword>
<dbReference type="EMBL" id="JAIWYP010000004">
    <property type="protein sequence ID" value="KAH3830964.1"/>
    <property type="molecule type" value="Genomic_DNA"/>
</dbReference>
<feature type="domain" description="Cadherin" evidence="9">
    <location>
        <begin position="61"/>
        <end position="116"/>
    </location>
</feature>
<dbReference type="InterPro" id="IPR020894">
    <property type="entry name" value="Cadherin_CS"/>
</dbReference>
<evidence type="ECO:0000256" key="1">
    <source>
        <dbReference type="ARBA" id="ARBA00004370"/>
    </source>
</evidence>
<organism evidence="10 11">
    <name type="scientific">Dreissena polymorpha</name>
    <name type="common">Zebra mussel</name>
    <name type="synonym">Mytilus polymorpha</name>
    <dbReference type="NCBI Taxonomy" id="45954"/>
    <lineage>
        <taxon>Eukaryota</taxon>
        <taxon>Metazoa</taxon>
        <taxon>Spiralia</taxon>
        <taxon>Lophotrochozoa</taxon>
        <taxon>Mollusca</taxon>
        <taxon>Bivalvia</taxon>
        <taxon>Autobranchia</taxon>
        <taxon>Heteroconchia</taxon>
        <taxon>Euheterodonta</taxon>
        <taxon>Imparidentia</taxon>
        <taxon>Neoheterodontei</taxon>
        <taxon>Myida</taxon>
        <taxon>Dreissenoidea</taxon>
        <taxon>Dreissenidae</taxon>
        <taxon>Dreissena</taxon>
    </lineage>
</organism>
<keyword evidence="2" id="KW-0812">Transmembrane</keyword>
<feature type="domain" description="Cadherin" evidence="9">
    <location>
        <begin position="8"/>
        <end position="65"/>
    </location>
</feature>
<keyword evidence="11" id="KW-1185">Reference proteome</keyword>
<evidence type="ECO:0000313" key="11">
    <source>
        <dbReference type="Proteomes" id="UP000828390"/>
    </source>
</evidence>
<evidence type="ECO:0000256" key="8">
    <source>
        <dbReference type="PROSITE-ProRule" id="PRU00043"/>
    </source>
</evidence>
<evidence type="ECO:0000259" key="9">
    <source>
        <dbReference type="PROSITE" id="PS50268"/>
    </source>
</evidence>
<reference evidence="10" key="2">
    <citation type="submission" date="2020-11" db="EMBL/GenBank/DDBJ databases">
        <authorList>
            <person name="McCartney M.A."/>
            <person name="Auch B."/>
            <person name="Kono T."/>
            <person name="Mallez S."/>
            <person name="Becker A."/>
            <person name="Gohl D.M."/>
            <person name="Silverstein K.A.T."/>
            <person name="Koren S."/>
            <person name="Bechman K.B."/>
            <person name="Herman A."/>
            <person name="Abrahante J.E."/>
            <person name="Garbe J."/>
        </authorList>
    </citation>
    <scope>NUCLEOTIDE SEQUENCE</scope>
    <source>
        <strain evidence="10">Duluth1</strain>
        <tissue evidence="10">Whole animal</tissue>
    </source>
</reference>
<sequence>MNKYIVSSVGTICTSQVLDRETATHYWLTVYAQDHGLVPLHSRLEVYIEVTDVNDHIPLTFEPVYYGTVVENANNGFVTQIQAFDLDRNLNQSLKYTITRFDPLEFFQIDPETGMLVFGKNVYTINFFLHDCLLSKIGILWSNGKA</sequence>
<dbReference type="Gene3D" id="2.60.40.60">
    <property type="entry name" value="Cadherins"/>
    <property type="match status" value="2"/>
</dbReference>
<dbReference type="PANTHER" id="PTHR24025:SF23">
    <property type="entry name" value="NEURAL-CADHERIN"/>
    <property type="match status" value="1"/>
</dbReference>
<comment type="subcellular location">
    <subcellularLocation>
        <location evidence="1">Membrane</location>
    </subcellularLocation>
</comment>
<dbReference type="GO" id="GO:0007156">
    <property type="term" value="P:homophilic cell adhesion via plasma membrane adhesion molecules"/>
    <property type="evidence" value="ECO:0007669"/>
    <property type="project" value="InterPro"/>
</dbReference>
<dbReference type="CDD" id="cd11304">
    <property type="entry name" value="Cadherin_repeat"/>
    <property type="match status" value="2"/>
</dbReference>
<dbReference type="GO" id="GO:0005886">
    <property type="term" value="C:plasma membrane"/>
    <property type="evidence" value="ECO:0007669"/>
    <property type="project" value="InterPro"/>
</dbReference>
<evidence type="ECO:0000256" key="2">
    <source>
        <dbReference type="ARBA" id="ARBA00022692"/>
    </source>
</evidence>
<name>A0A9D4H7B4_DREPO</name>
<dbReference type="SUPFAM" id="SSF49313">
    <property type="entry name" value="Cadherin-like"/>
    <property type="match status" value="2"/>
</dbReference>
<dbReference type="GO" id="GO:0005911">
    <property type="term" value="C:cell-cell junction"/>
    <property type="evidence" value="ECO:0007669"/>
    <property type="project" value="TreeGrafter"/>
</dbReference>
<evidence type="ECO:0000256" key="4">
    <source>
        <dbReference type="ARBA" id="ARBA00022837"/>
    </source>
</evidence>
<protein>
    <recommendedName>
        <fullName evidence="9">Cadherin domain-containing protein</fullName>
    </recommendedName>
</protein>
<gene>
    <name evidence="10" type="ORF">DPMN_104222</name>
</gene>
<comment type="caution">
    <text evidence="10">The sequence shown here is derived from an EMBL/GenBank/DDBJ whole genome shotgun (WGS) entry which is preliminary data.</text>
</comment>
<reference evidence="10" key="1">
    <citation type="journal article" date="2019" name="bioRxiv">
        <title>The Genome of the Zebra Mussel, Dreissena polymorpha: A Resource for Invasive Species Research.</title>
        <authorList>
            <person name="McCartney M.A."/>
            <person name="Auch B."/>
            <person name="Kono T."/>
            <person name="Mallez S."/>
            <person name="Zhang Y."/>
            <person name="Obille A."/>
            <person name="Becker A."/>
            <person name="Abrahante J.E."/>
            <person name="Garbe J."/>
            <person name="Badalamenti J.P."/>
            <person name="Herman A."/>
            <person name="Mangelson H."/>
            <person name="Liachko I."/>
            <person name="Sullivan S."/>
            <person name="Sone E.D."/>
            <person name="Koren S."/>
            <person name="Silverstein K.A.T."/>
            <person name="Beckman K.B."/>
            <person name="Gohl D.M."/>
        </authorList>
    </citation>
    <scope>NUCLEOTIDE SEQUENCE</scope>
    <source>
        <strain evidence="10">Duluth1</strain>
        <tissue evidence="10">Whole animal</tissue>
    </source>
</reference>
<keyword evidence="3" id="KW-0677">Repeat</keyword>
<dbReference type="AlphaFoldDB" id="A0A9D4H7B4"/>
<accession>A0A9D4H7B4</accession>
<dbReference type="InterPro" id="IPR002126">
    <property type="entry name" value="Cadherin-like_dom"/>
</dbReference>
<dbReference type="PROSITE" id="PS50268">
    <property type="entry name" value="CADHERIN_2"/>
    <property type="match status" value="2"/>
</dbReference>
<dbReference type="Pfam" id="PF00028">
    <property type="entry name" value="Cadherin"/>
    <property type="match status" value="1"/>
</dbReference>
<dbReference type="Proteomes" id="UP000828390">
    <property type="component" value="Unassembled WGS sequence"/>
</dbReference>
<keyword evidence="5" id="KW-0130">Cell adhesion</keyword>
<dbReference type="PRINTS" id="PR00205">
    <property type="entry name" value="CADHERIN"/>
</dbReference>
<dbReference type="PANTHER" id="PTHR24025">
    <property type="entry name" value="DESMOGLEIN FAMILY MEMBER"/>
    <property type="match status" value="1"/>
</dbReference>
<evidence type="ECO:0000256" key="6">
    <source>
        <dbReference type="ARBA" id="ARBA00022989"/>
    </source>
</evidence>
<dbReference type="InterPro" id="IPR050971">
    <property type="entry name" value="Cadherin-domain_protein"/>
</dbReference>
<dbReference type="InterPro" id="IPR015919">
    <property type="entry name" value="Cadherin-like_sf"/>
</dbReference>
<evidence type="ECO:0000256" key="5">
    <source>
        <dbReference type="ARBA" id="ARBA00022889"/>
    </source>
</evidence>
<keyword evidence="6" id="KW-1133">Transmembrane helix</keyword>
<proteinExistence type="predicted"/>
<evidence type="ECO:0000256" key="7">
    <source>
        <dbReference type="ARBA" id="ARBA00023136"/>
    </source>
</evidence>
<evidence type="ECO:0000256" key="3">
    <source>
        <dbReference type="ARBA" id="ARBA00022737"/>
    </source>
</evidence>
<dbReference type="PROSITE" id="PS00232">
    <property type="entry name" value="CADHERIN_1"/>
    <property type="match status" value="1"/>
</dbReference>
<evidence type="ECO:0000313" key="10">
    <source>
        <dbReference type="EMBL" id="KAH3830964.1"/>
    </source>
</evidence>